<dbReference type="EMBL" id="JXXR01000008">
    <property type="protein sequence ID" value="KJY74900.1"/>
    <property type="molecule type" value="Genomic_DNA"/>
</dbReference>
<dbReference type="Gene3D" id="3.40.1350.140">
    <property type="entry name" value="MepB-like"/>
    <property type="match status" value="1"/>
</dbReference>
<comment type="caution">
    <text evidence="1">The sequence shown here is derived from an EMBL/GenBank/DDBJ whole genome shotgun (WGS) entry which is preliminary data.</text>
</comment>
<name>A0A837G9H4_9VIBR</name>
<dbReference type="AlphaFoldDB" id="A0A837G9H4"/>
<accession>A0A837G9H4</accession>
<reference evidence="1" key="1">
    <citation type="journal article" date="2015" name="BMC Genomics">
        <title>Genome mining reveals unlocked bioactive potential of marine Gram-negative bacteria.</title>
        <authorList>
            <person name="Machado H."/>
            <person name="Sonnenschein E.C."/>
            <person name="Melchiorsen J."/>
            <person name="Gram L."/>
        </authorList>
    </citation>
    <scope>NUCLEOTIDE SEQUENCE</scope>
    <source>
        <strain evidence="1">S2052</strain>
    </source>
</reference>
<proteinExistence type="predicted"/>
<protein>
    <recommendedName>
        <fullName evidence="2">MepB protein</fullName>
    </recommendedName>
</protein>
<dbReference type="Pfam" id="PF08877">
    <property type="entry name" value="MepB-like"/>
    <property type="match status" value="1"/>
</dbReference>
<dbReference type="InterPro" id="IPR038231">
    <property type="entry name" value="MepB-like_sf"/>
</dbReference>
<evidence type="ECO:0000313" key="1">
    <source>
        <dbReference type="EMBL" id="KJY74900.1"/>
    </source>
</evidence>
<dbReference type="InterPro" id="IPR011235">
    <property type="entry name" value="MepB-like"/>
</dbReference>
<evidence type="ECO:0008006" key="2">
    <source>
        <dbReference type="Google" id="ProtNLM"/>
    </source>
</evidence>
<gene>
    <name evidence="1" type="ORF">TW71_08125</name>
</gene>
<sequence>MCATGVFQGKILLSQNSYVQALDWFLRHNILANGYTLTRPIALDPFPQNRQYEALAFSIDGQQILYRKGHVTPDRPGHFLTIWKRSAGEGPDSKKTRPFDKPDLDYLFVEVHDHQTSKQGMFIFPLSVLLKKGVVRSEKAKGKMAVRVFPPWTSSRGKEKSQVFSESAKRTQRWQCEYFVWMENNVITDVEKFARLFGAPLN</sequence>
<organism evidence="1">
    <name type="scientific">Vibrio coralliilyticus</name>
    <dbReference type="NCBI Taxonomy" id="190893"/>
    <lineage>
        <taxon>Bacteria</taxon>
        <taxon>Pseudomonadati</taxon>
        <taxon>Pseudomonadota</taxon>
        <taxon>Gammaproteobacteria</taxon>
        <taxon>Vibrionales</taxon>
        <taxon>Vibrionaceae</taxon>
        <taxon>Vibrio</taxon>
    </lineage>
</organism>